<gene>
    <name evidence="2" type="ORF">BAE44_0000257</name>
</gene>
<comment type="caution">
    <text evidence="2">The sequence shown here is derived from an EMBL/GenBank/DDBJ whole genome shotgun (WGS) entry which is preliminary data.</text>
</comment>
<protein>
    <submittedName>
        <fullName evidence="2">Uncharacterized protein</fullName>
    </submittedName>
</protein>
<dbReference type="EMBL" id="LWDX02000777">
    <property type="protein sequence ID" value="OEL38726.1"/>
    <property type="molecule type" value="Genomic_DNA"/>
</dbReference>
<feature type="transmembrane region" description="Helical" evidence="1">
    <location>
        <begin position="32"/>
        <end position="54"/>
    </location>
</feature>
<evidence type="ECO:0000313" key="2">
    <source>
        <dbReference type="EMBL" id="OEL38726.1"/>
    </source>
</evidence>
<organism evidence="2 3">
    <name type="scientific">Dichanthelium oligosanthes</name>
    <dbReference type="NCBI Taxonomy" id="888268"/>
    <lineage>
        <taxon>Eukaryota</taxon>
        <taxon>Viridiplantae</taxon>
        <taxon>Streptophyta</taxon>
        <taxon>Embryophyta</taxon>
        <taxon>Tracheophyta</taxon>
        <taxon>Spermatophyta</taxon>
        <taxon>Magnoliopsida</taxon>
        <taxon>Liliopsida</taxon>
        <taxon>Poales</taxon>
        <taxon>Poaceae</taxon>
        <taxon>PACMAD clade</taxon>
        <taxon>Panicoideae</taxon>
        <taxon>Panicodae</taxon>
        <taxon>Paniceae</taxon>
        <taxon>Dichantheliinae</taxon>
        <taxon>Dichanthelium</taxon>
    </lineage>
</organism>
<evidence type="ECO:0000313" key="3">
    <source>
        <dbReference type="Proteomes" id="UP000095767"/>
    </source>
</evidence>
<name>A0A1E5WMT5_9POAL</name>
<dbReference type="AlphaFoldDB" id="A0A1E5WMT5"/>
<accession>A0A1E5WMT5</accession>
<keyword evidence="3" id="KW-1185">Reference proteome</keyword>
<sequence>LTSTMLTSTTSAVAPRHRQSMIAASMAERKDLVAWSTISSAAALAVYGMQAYLLHFIHCSPYCQLF</sequence>
<keyword evidence="1" id="KW-0812">Transmembrane</keyword>
<keyword evidence="1" id="KW-1133">Transmembrane helix</keyword>
<feature type="non-terminal residue" evidence="2">
    <location>
        <position position="1"/>
    </location>
</feature>
<evidence type="ECO:0000256" key="1">
    <source>
        <dbReference type="SAM" id="Phobius"/>
    </source>
</evidence>
<reference evidence="2 3" key="1">
    <citation type="submission" date="2016-09" db="EMBL/GenBank/DDBJ databases">
        <title>The draft genome of Dichanthelium oligosanthes: A C3 panicoid grass species.</title>
        <authorList>
            <person name="Studer A.J."/>
            <person name="Schnable J.C."/>
            <person name="Brutnell T.P."/>
        </authorList>
    </citation>
    <scope>NUCLEOTIDE SEQUENCE [LARGE SCALE GENOMIC DNA]</scope>
    <source>
        <strain evidence="3">cv. Kellogg 1175</strain>
        <tissue evidence="2">Leaf</tissue>
    </source>
</reference>
<proteinExistence type="predicted"/>
<keyword evidence="1" id="KW-0472">Membrane</keyword>
<dbReference type="Proteomes" id="UP000095767">
    <property type="component" value="Unassembled WGS sequence"/>
</dbReference>